<evidence type="ECO:0000256" key="3">
    <source>
        <dbReference type="ARBA" id="ARBA00011233"/>
    </source>
</evidence>
<gene>
    <name evidence="10" type="ORF">KOW79_022583</name>
</gene>
<comment type="similarity">
    <text evidence="2">Belongs to the fucolectin family.</text>
</comment>
<proteinExistence type="inferred from homology"/>
<keyword evidence="6" id="KW-0106">Calcium</keyword>
<dbReference type="InterPro" id="IPR008979">
    <property type="entry name" value="Galactose-bd-like_sf"/>
</dbReference>
<evidence type="ECO:0000256" key="5">
    <source>
        <dbReference type="ARBA" id="ARBA00022734"/>
    </source>
</evidence>
<protein>
    <recommendedName>
        <fullName evidence="9">Fucolectin tachylectin-4 pentraxin-1 domain-containing protein</fullName>
    </recommendedName>
</protein>
<keyword evidence="4" id="KW-0479">Metal-binding</keyword>
<dbReference type="GO" id="GO:0010185">
    <property type="term" value="P:regulation of cellular defense response"/>
    <property type="evidence" value="ECO:0007669"/>
    <property type="project" value="UniProtKB-ARBA"/>
</dbReference>
<dbReference type="OrthoDB" id="547680at2759"/>
<comment type="function">
    <text evidence="1">Acts as a defensive agent. Recognizes blood group fucosylated oligosaccharides including A, B, H and Lewis B-type antigens. Does not recognize Lewis A antigen and has low affinity for monovalent haptens.</text>
</comment>
<dbReference type="EMBL" id="JAHKSW010000029">
    <property type="protein sequence ID" value="KAG7314087.1"/>
    <property type="molecule type" value="Genomic_DNA"/>
</dbReference>
<evidence type="ECO:0000256" key="4">
    <source>
        <dbReference type="ARBA" id="ARBA00022723"/>
    </source>
</evidence>
<dbReference type="SUPFAM" id="SSF49785">
    <property type="entry name" value="Galactose-binding domain-like"/>
    <property type="match status" value="3"/>
</dbReference>
<evidence type="ECO:0000259" key="9">
    <source>
        <dbReference type="SMART" id="SM00607"/>
    </source>
</evidence>
<dbReference type="InterPro" id="IPR051941">
    <property type="entry name" value="BG_Antigen-Binding_Lectin"/>
</dbReference>
<sequence length="621" mass="69027">MKTSQRPLLLIFANVALGGIATQSSTYPQYAAFCAIDGNRETNAYTHPCSHTNSENNPWWRVDLLTVYAISNVIITNRGDCCPERINGAEIHIGNSLINNGNNNPRCVVISSMPAGASVNYTCNMRGRYVNVFIPGFSRILTLCEVEVYGVAVKRAFLKLKLNSSEDLSNPTTRDKVLQKRMENSQRPMLLFVVNVALRGITTQSSTYNTYTANLAIDGSRETNTYLDSCTHTNFENNPWWRVDLLAVYNISNVIITNRGDCCPERINGAEIHIGNSLINNGNNNPRCVVIFTMATGASVSYTCNMQGRYVNINIPRVSQILSLCEVEVYAVPVPFTKRAFLRIKINSNEDLSNPTIKDKVLQKLVCIHLDMLYVSKCFSPHHSCKELSRHTCPDCNTTTTTKGSSGDNRIYIFSMQWILTYQQVNVALSGKATQSSIFAGSYYASLAIDGNRASNFRSYSCACTNADNSPWWRVDLLAVYDISNVIITNRGDCCPERINGAEIHIGNSLVNNGNSNPRCAVIYSIPAGGSASYTCNMRGRYVNVFIPGVSRVLTLCEVEVYGVAVPVTKRTFLRIKFNSSEDLSNPTMRDKVLQKIKSANVQSSVFQVRWTKEPELETDT</sequence>
<feature type="signal peptide" evidence="8">
    <location>
        <begin position="1"/>
        <end position="18"/>
    </location>
</feature>
<dbReference type="PANTHER" id="PTHR45713:SF11">
    <property type="entry name" value="FUCOLECTIN TACHYLECTIN-4 PENTRAXIN-1 DOMAIN-CONTAINING PROTEIN"/>
    <property type="match status" value="1"/>
</dbReference>
<dbReference type="InterPro" id="IPR006585">
    <property type="entry name" value="FTP1"/>
</dbReference>
<organism evidence="10 11">
    <name type="scientific">Hemibagrus wyckioides</name>
    <dbReference type="NCBI Taxonomy" id="337641"/>
    <lineage>
        <taxon>Eukaryota</taxon>
        <taxon>Metazoa</taxon>
        <taxon>Chordata</taxon>
        <taxon>Craniata</taxon>
        <taxon>Vertebrata</taxon>
        <taxon>Euteleostomi</taxon>
        <taxon>Actinopterygii</taxon>
        <taxon>Neopterygii</taxon>
        <taxon>Teleostei</taxon>
        <taxon>Ostariophysi</taxon>
        <taxon>Siluriformes</taxon>
        <taxon>Bagridae</taxon>
        <taxon>Hemibagrus</taxon>
    </lineage>
</organism>
<dbReference type="Pfam" id="PF22633">
    <property type="entry name" value="F5_F8_type_C_2"/>
    <property type="match status" value="3"/>
</dbReference>
<evidence type="ECO:0000256" key="8">
    <source>
        <dbReference type="SAM" id="SignalP"/>
    </source>
</evidence>
<dbReference type="SMART" id="SM00607">
    <property type="entry name" value="FTP"/>
    <property type="match status" value="3"/>
</dbReference>
<feature type="domain" description="Fucolectin tachylectin-4 pentraxin-1" evidence="9">
    <location>
        <begin position="193"/>
        <end position="335"/>
    </location>
</feature>
<dbReference type="AlphaFoldDB" id="A0A9D3N481"/>
<feature type="domain" description="Fucolectin tachylectin-4 pentraxin-1" evidence="9">
    <location>
        <begin position="12"/>
        <end position="154"/>
    </location>
</feature>
<feature type="chain" id="PRO_5038934434" description="Fucolectin tachylectin-4 pentraxin-1 domain-containing protein" evidence="8">
    <location>
        <begin position="19"/>
        <end position="621"/>
    </location>
</feature>
<dbReference type="Proteomes" id="UP000824219">
    <property type="component" value="Linkage Group LG29"/>
</dbReference>
<evidence type="ECO:0000256" key="7">
    <source>
        <dbReference type="ARBA" id="ARBA00023157"/>
    </source>
</evidence>
<accession>A0A9D3N481</accession>
<evidence type="ECO:0000256" key="1">
    <source>
        <dbReference type="ARBA" id="ARBA00002219"/>
    </source>
</evidence>
<evidence type="ECO:0000313" key="11">
    <source>
        <dbReference type="Proteomes" id="UP000824219"/>
    </source>
</evidence>
<name>A0A9D3N481_9TELE</name>
<dbReference type="GO" id="GO:0046872">
    <property type="term" value="F:metal ion binding"/>
    <property type="evidence" value="ECO:0007669"/>
    <property type="project" value="UniProtKB-KW"/>
</dbReference>
<dbReference type="GO" id="GO:0042806">
    <property type="term" value="F:fucose binding"/>
    <property type="evidence" value="ECO:0007669"/>
    <property type="project" value="UniProtKB-ARBA"/>
</dbReference>
<dbReference type="GO" id="GO:0001868">
    <property type="term" value="P:regulation of complement activation, lectin pathway"/>
    <property type="evidence" value="ECO:0007669"/>
    <property type="project" value="UniProtKB-ARBA"/>
</dbReference>
<evidence type="ECO:0000313" key="10">
    <source>
        <dbReference type="EMBL" id="KAG7314087.1"/>
    </source>
</evidence>
<evidence type="ECO:0000256" key="2">
    <source>
        <dbReference type="ARBA" id="ARBA00010147"/>
    </source>
</evidence>
<feature type="domain" description="Fucolectin tachylectin-4 pentraxin-1" evidence="9">
    <location>
        <begin position="424"/>
        <end position="569"/>
    </location>
</feature>
<keyword evidence="8" id="KW-0732">Signal</keyword>
<keyword evidence="11" id="KW-1185">Reference proteome</keyword>
<dbReference type="PANTHER" id="PTHR45713">
    <property type="entry name" value="FTP DOMAIN-CONTAINING PROTEIN"/>
    <property type="match status" value="1"/>
</dbReference>
<keyword evidence="5" id="KW-0430">Lectin</keyword>
<comment type="caution">
    <text evidence="10">The sequence shown here is derived from an EMBL/GenBank/DDBJ whole genome shotgun (WGS) entry which is preliminary data.</text>
</comment>
<reference evidence="10 11" key="1">
    <citation type="submission" date="2021-06" db="EMBL/GenBank/DDBJ databases">
        <title>Chromosome-level genome assembly of the red-tail catfish (Hemibagrus wyckioides).</title>
        <authorList>
            <person name="Shao F."/>
        </authorList>
    </citation>
    <scope>NUCLEOTIDE SEQUENCE [LARGE SCALE GENOMIC DNA]</scope>
    <source>
        <strain evidence="10">EC202008001</strain>
        <tissue evidence="10">Blood</tissue>
    </source>
</reference>
<dbReference type="Gene3D" id="2.60.120.260">
    <property type="entry name" value="Galactose-binding domain-like"/>
    <property type="match status" value="3"/>
</dbReference>
<comment type="subunit">
    <text evidence="3">Homotrimer.</text>
</comment>
<keyword evidence="7" id="KW-1015">Disulfide bond</keyword>
<evidence type="ECO:0000256" key="6">
    <source>
        <dbReference type="ARBA" id="ARBA00022837"/>
    </source>
</evidence>